<accession>A0A0D9V0S0</accession>
<evidence type="ECO:0000313" key="2">
    <source>
        <dbReference type="EnsemblPlants" id="LPERR01G13520.3"/>
    </source>
</evidence>
<reference evidence="2 3" key="1">
    <citation type="submission" date="2012-08" db="EMBL/GenBank/DDBJ databases">
        <title>Oryza genome evolution.</title>
        <authorList>
            <person name="Wing R.A."/>
        </authorList>
    </citation>
    <scope>NUCLEOTIDE SEQUENCE</scope>
</reference>
<proteinExistence type="predicted"/>
<keyword evidence="3" id="KW-1185">Reference proteome</keyword>
<organism evidence="2 3">
    <name type="scientific">Leersia perrieri</name>
    <dbReference type="NCBI Taxonomy" id="77586"/>
    <lineage>
        <taxon>Eukaryota</taxon>
        <taxon>Viridiplantae</taxon>
        <taxon>Streptophyta</taxon>
        <taxon>Embryophyta</taxon>
        <taxon>Tracheophyta</taxon>
        <taxon>Spermatophyta</taxon>
        <taxon>Magnoliopsida</taxon>
        <taxon>Liliopsida</taxon>
        <taxon>Poales</taxon>
        <taxon>Poaceae</taxon>
        <taxon>BOP clade</taxon>
        <taxon>Oryzoideae</taxon>
        <taxon>Oryzeae</taxon>
        <taxon>Oryzinae</taxon>
        <taxon>Leersia</taxon>
    </lineage>
</organism>
<dbReference type="HOGENOM" id="CLU_1734103_0_0_1"/>
<name>A0A0D9V0S0_9ORYZ</name>
<dbReference type="AlphaFoldDB" id="A0A0D9V0S0"/>
<dbReference type="Proteomes" id="UP000032180">
    <property type="component" value="Chromosome 1"/>
</dbReference>
<evidence type="ECO:0000313" key="3">
    <source>
        <dbReference type="Proteomes" id="UP000032180"/>
    </source>
</evidence>
<dbReference type="Gramene" id="LPERR01G13520.3">
    <property type="protein sequence ID" value="LPERR01G13520.3"/>
    <property type="gene ID" value="LPERR01G13520"/>
</dbReference>
<feature type="region of interest" description="Disordered" evidence="1">
    <location>
        <begin position="1"/>
        <end position="29"/>
    </location>
</feature>
<dbReference type="EnsemblPlants" id="LPERR01G13520.3">
    <property type="protein sequence ID" value="LPERR01G13520.3"/>
    <property type="gene ID" value="LPERR01G13520"/>
</dbReference>
<evidence type="ECO:0000256" key="1">
    <source>
        <dbReference type="SAM" id="MobiDB-lite"/>
    </source>
</evidence>
<reference evidence="3" key="2">
    <citation type="submission" date="2013-12" db="EMBL/GenBank/DDBJ databases">
        <authorList>
            <person name="Yu Y."/>
            <person name="Lee S."/>
            <person name="de Baynast K."/>
            <person name="Wissotski M."/>
            <person name="Liu L."/>
            <person name="Talag J."/>
            <person name="Goicoechea J."/>
            <person name="Angelova A."/>
            <person name="Jetty R."/>
            <person name="Kudrna D."/>
            <person name="Golser W."/>
            <person name="Rivera L."/>
            <person name="Zhang J."/>
            <person name="Wing R."/>
        </authorList>
    </citation>
    <scope>NUCLEOTIDE SEQUENCE</scope>
</reference>
<sequence>MHPPQRRSHPSAPRTHAPTPNPTPHLRSPSSVLAIAAGPLVADSSHLPLPSHRNSVACCLGRQRWTTLAPDPVAPSSVGGGGWSGDDRRGGSGRLRQVFIAGSPHHCHRRCSGGWHVAPTCRIWSAIEASGWGGLYPLLPPATRAPEADPS</sequence>
<reference evidence="2" key="3">
    <citation type="submission" date="2015-04" db="UniProtKB">
        <authorList>
            <consortium name="EnsemblPlants"/>
        </authorList>
    </citation>
    <scope>IDENTIFICATION</scope>
</reference>
<feature type="region of interest" description="Disordered" evidence="1">
    <location>
        <begin position="69"/>
        <end position="90"/>
    </location>
</feature>
<protein>
    <submittedName>
        <fullName evidence="2">Uncharacterized protein</fullName>
    </submittedName>
</protein>